<evidence type="ECO:0000313" key="1">
    <source>
        <dbReference type="EMBL" id="KAK8192621.1"/>
    </source>
</evidence>
<sequence length="569" mass="64412">MGGVSSVTFGKQSICRAGETRSASHAPGFDFRPIWGTVMVPRADHVSTFQHHFTIIYTCKSSIVICHRSILSRNELLDIRCLRLVRQLLGSKYIWGPDEPAENQEFHDWKDFLQWEVQRRHNAEFGKPVSPSVDGVFVCVLDEQHREVVKALAPLKLHILCEKPLATTLRDCVDIYASQLPRPRNGFQETVFSIGHVLRYSPHNMLLRELVREQQVIGEILSMEHTEPVGWWHFSHSGNWRRESKTAPSLLTKSCHDIDFLLWLLCSPGQAQRDPPHLPSHLASTGSLKQFRKVRKPPAAGKATNCLSCPNQQTCDFSAVKIYHDKQLAQGNTDWPVNIVNPEIETCYRTQGPDAAKQMLFQTLAEDYDSDTNDDEIAGRPWYGRCVWDAENDVCDDQFVTITWEDDPLPSEADPQRALLNRGAKTANFHMIAQTEKQCERRGRIYGTKGEIAYDSKTITVYDFATESSREFHPHQPGGGHGGGDAGLARQFVKAIDAVKNHGVPVADAQAEYVGCTLEEIIRSHAFVFAAEEARREKKVVDWSEWWKVRVETMLRDLQKVQGADSPMS</sequence>
<reference evidence="1" key="1">
    <citation type="submission" date="2024-02" db="EMBL/GenBank/DDBJ databases">
        <title>Metagenome Assembled Genome of Zalaria obscura JY119.</title>
        <authorList>
            <person name="Vighnesh L."/>
            <person name="Jagadeeshwari U."/>
            <person name="Venkata Ramana C."/>
            <person name="Sasikala C."/>
        </authorList>
    </citation>
    <scope>NUCLEOTIDE SEQUENCE</scope>
    <source>
        <strain evidence="1">JY119</strain>
    </source>
</reference>
<protein>
    <submittedName>
        <fullName evidence="1">Uncharacterized protein</fullName>
    </submittedName>
</protein>
<dbReference type="EMBL" id="JAMKPW020000044">
    <property type="protein sequence ID" value="KAK8192621.1"/>
    <property type="molecule type" value="Genomic_DNA"/>
</dbReference>
<dbReference type="Proteomes" id="UP001320706">
    <property type="component" value="Unassembled WGS sequence"/>
</dbReference>
<accession>A0ACC3S3J6</accession>
<comment type="caution">
    <text evidence="1">The sequence shown here is derived from an EMBL/GenBank/DDBJ whole genome shotgun (WGS) entry which is preliminary data.</text>
</comment>
<keyword evidence="2" id="KW-1185">Reference proteome</keyword>
<proteinExistence type="predicted"/>
<organism evidence="1 2">
    <name type="scientific">Zalaria obscura</name>
    <dbReference type="NCBI Taxonomy" id="2024903"/>
    <lineage>
        <taxon>Eukaryota</taxon>
        <taxon>Fungi</taxon>
        <taxon>Dikarya</taxon>
        <taxon>Ascomycota</taxon>
        <taxon>Pezizomycotina</taxon>
        <taxon>Dothideomycetes</taxon>
        <taxon>Dothideomycetidae</taxon>
        <taxon>Dothideales</taxon>
        <taxon>Zalariaceae</taxon>
        <taxon>Zalaria</taxon>
    </lineage>
</organism>
<evidence type="ECO:0000313" key="2">
    <source>
        <dbReference type="Proteomes" id="UP001320706"/>
    </source>
</evidence>
<name>A0ACC3S3J6_9PEZI</name>
<gene>
    <name evidence="1" type="ORF">M8818_007792</name>
</gene>